<dbReference type="GO" id="GO:0016491">
    <property type="term" value="F:oxidoreductase activity"/>
    <property type="evidence" value="ECO:0007669"/>
    <property type="project" value="InterPro"/>
</dbReference>
<protein>
    <recommendedName>
        <fullName evidence="2">Fatty acid hydroxylase domain-containing protein</fullName>
    </recommendedName>
</protein>
<evidence type="ECO:0000259" key="2">
    <source>
        <dbReference type="Pfam" id="PF04116"/>
    </source>
</evidence>
<keyword evidence="1" id="KW-0472">Membrane</keyword>
<feature type="transmembrane region" description="Helical" evidence="1">
    <location>
        <begin position="108"/>
        <end position="129"/>
    </location>
</feature>
<reference evidence="3" key="1">
    <citation type="journal article" date="2020" name="Nature">
        <title>Giant virus diversity and host interactions through global metagenomics.</title>
        <authorList>
            <person name="Schulz F."/>
            <person name="Roux S."/>
            <person name="Paez-Espino D."/>
            <person name="Jungbluth S."/>
            <person name="Walsh D.A."/>
            <person name="Denef V.J."/>
            <person name="McMahon K.D."/>
            <person name="Konstantinidis K.T."/>
            <person name="Eloe-Fadrosh E.A."/>
            <person name="Kyrpides N.C."/>
            <person name="Woyke T."/>
        </authorList>
    </citation>
    <scope>NUCLEOTIDE SEQUENCE</scope>
    <source>
        <strain evidence="3">GVMAG-M-3300009161-36</strain>
    </source>
</reference>
<accession>A0A6C0EWH1</accession>
<feature type="transmembrane region" description="Helical" evidence="1">
    <location>
        <begin position="225"/>
        <end position="250"/>
    </location>
</feature>
<dbReference type="InterPro" id="IPR006694">
    <property type="entry name" value="Fatty_acid_hydroxylase"/>
</dbReference>
<dbReference type="Pfam" id="PF04116">
    <property type="entry name" value="FA_hydroxylase"/>
    <property type="match status" value="1"/>
</dbReference>
<feature type="domain" description="Fatty acid hydroxylase" evidence="2">
    <location>
        <begin position="67"/>
        <end position="184"/>
    </location>
</feature>
<evidence type="ECO:0000313" key="3">
    <source>
        <dbReference type="EMBL" id="QHT33457.1"/>
    </source>
</evidence>
<sequence>MDFLLDKANYIIETSFKDLYKFLNIFFRPNLSENIKVINNLKENAPSWLLILVTISIISYPNILLGVITFFVFLFIAYFYHVLTHVNKNIFSIVHHYHHEHDNLFSHFIQIILELSIPYPFVMLSYFFGINILDPWIIVYFMLFYCSVHNINYSIFKVNGVHRLHHTEVNLNFGPDICDVMFGTKHSSEDCVENTNHYIPNIIIITGIVLILKYVCRTEWVKDSLLVSLITLLSSGIILLFVSSIILWYLESEKYNNKIENRLCGEGCVVKDTLSKSYKKDKPAEPNNLDKPVQI</sequence>
<dbReference type="GO" id="GO:0005506">
    <property type="term" value="F:iron ion binding"/>
    <property type="evidence" value="ECO:0007669"/>
    <property type="project" value="InterPro"/>
</dbReference>
<name>A0A6C0EWH1_9ZZZZ</name>
<keyword evidence="1" id="KW-1133">Transmembrane helix</keyword>
<feature type="transmembrane region" description="Helical" evidence="1">
    <location>
        <begin position="198"/>
        <end position="216"/>
    </location>
</feature>
<proteinExistence type="predicted"/>
<dbReference type="EMBL" id="MN738968">
    <property type="protein sequence ID" value="QHT33457.1"/>
    <property type="molecule type" value="Genomic_DNA"/>
</dbReference>
<feature type="transmembrane region" description="Helical" evidence="1">
    <location>
        <begin position="136"/>
        <end position="156"/>
    </location>
</feature>
<keyword evidence="1" id="KW-0812">Transmembrane</keyword>
<feature type="transmembrane region" description="Helical" evidence="1">
    <location>
        <begin position="48"/>
        <end position="80"/>
    </location>
</feature>
<dbReference type="AlphaFoldDB" id="A0A6C0EWH1"/>
<dbReference type="GO" id="GO:0008610">
    <property type="term" value="P:lipid biosynthetic process"/>
    <property type="evidence" value="ECO:0007669"/>
    <property type="project" value="InterPro"/>
</dbReference>
<evidence type="ECO:0000256" key="1">
    <source>
        <dbReference type="SAM" id="Phobius"/>
    </source>
</evidence>
<organism evidence="3">
    <name type="scientific">viral metagenome</name>
    <dbReference type="NCBI Taxonomy" id="1070528"/>
    <lineage>
        <taxon>unclassified sequences</taxon>
        <taxon>metagenomes</taxon>
        <taxon>organismal metagenomes</taxon>
    </lineage>
</organism>